<dbReference type="SUPFAM" id="SSF54427">
    <property type="entry name" value="NTF2-like"/>
    <property type="match status" value="1"/>
</dbReference>
<evidence type="ECO:0000259" key="1">
    <source>
        <dbReference type="Pfam" id="PF12680"/>
    </source>
</evidence>
<dbReference type="Gene3D" id="3.10.450.50">
    <property type="match status" value="1"/>
</dbReference>
<proteinExistence type="predicted"/>
<evidence type="ECO:0000313" key="2">
    <source>
        <dbReference type="EMBL" id="SDN11459.1"/>
    </source>
</evidence>
<dbReference type="Proteomes" id="UP000199004">
    <property type="component" value="Unassembled WGS sequence"/>
</dbReference>
<keyword evidence="3" id="KW-1185">Reference proteome</keyword>
<evidence type="ECO:0000313" key="3">
    <source>
        <dbReference type="Proteomes" id="UP000199004"/>
    </source>
</evidence>
<dbReference type="OrthoDB" id="3827981at2"/>
<reference evidence="2 3" key="1">
    <citation type="submission" date="2016-10" db="EMBL/GenBank/DDBJ databases">
        <authorList>
            <person name="de Groot N.N."/>
        </authorList>
    </citation>
    <scope>NUCLEOTIDE SEQUENCE [LARGE SCALE GENOMIC DNA]</scope>
    <source>
        <strain evidence="2 3">CGMCC 1.11147</strain>
    </source>
</reference>
<organism evidence="2 3">
    <name type="scientific">Nocardioides szechwanensis</name>
    <dbReference type="NCBI Taxonomy" id="1005944"/>
    <lineage>
        <taxon>Bacteria</taxon>
        <taxon>Bacillati</taxon>
        <taxon>Actinomycetota</taxon>
        <taxon>Actinomycetes</taxon>
        <taxon>Propionibacteriales</taxon>
        <taxon>Nocardioidaceae</taxon>
        <taxon>Nocardioides</taxon>
    </lineage>
</organism>
<dbReference type="RefSeq" id="WP_091023313.1">
    <property type="nucleotide sequence ID" value="NZ_BKAE01000007.1"/>
</dbReference>
<dbReference type="InterPro" id="IPR032710">
    <property type="entry name" value="NTF2-like_dom_sf"/>
</dbReference>
<dbReference type="Pfam" id="PF12680">
    <property type="entry name" value="SnoaL_2"/>
    <property type="match status" value="1"/>
</dbReference>
<protein>
    <submittedName>
        <fullName evidence="2">SnoaL-like domain-containing protein</fullName>
    </submittedName>
</protein>
<dbReference type="AlphaFoldDB" id="A0A1G9YQF4"/>
<sequence>MSSDSEAERRAHRHILHFNAAVTNGDWEAFSEWFAPDAAMDFVGVPVPPLRGRLAILDAYVADPPADTMLLLDATERDGTDVVRFEWHRGGTGVMQLTWDGDLVEHLTIELD</sequence>
<accession>A0A1G9YQF4</accession>
<dbReference type="InterPro" id="IPR037401">
    <property type="entry name" value="SnoaL-like"/>
</dbReference>
<feature type="domain" description="SnoaL-like" evidence="1">
    <location>
        <begin position="17"/>
        <end position="92"/>
    </location>
</feature>
<dbReference type="EMBL" id="FNIC01000002">
    <property type="protein sequence ID" value="SDN11459.1"/>
    <property type="molecule type" value="Genomic_DNA"/>
</dbReference>
<name>A0A1G9YQF4_9ACTN</name>
<gene>
    <name evidence="2" type="ORF">SAMN05192576_1462</name>
</gene>